<dbReference type="SUPFAM" id="SSF56935">
    <property type="entry name" value="Porins"/>
    <property type="match status" value="1"/>
</dbReference>
<dbReference type="AlphaFoldDB" id="A0A381P0E2"/>
<dbReference type="Pfam" id="PF19572">
    <property type="entry name" value="PorV"/>
    <property type="match status" value="1"/>
</dbReference>
<sequence length="338" mass="37398">MAMKRHTIVIKPVLFLSMMIGQQDFEKVGTSGAHFLDISPDARVMGMANSVVGTKISDASAVFYNPAALVHMNSTNIFFSRVNWFAGINYHSISGGLKTPIGNMAIHMRQLSTGDINETTVQAQQGTGRSFIWNDLALGISWANSLTDRFSFGANISLINESIDLYDYKASAWAVDIGTLYITGFNSLKLGMSVRNFGPELDFEKSGKDATFDDYHDGELLPEPESFRAYHMPLMFQMGISYDFFEELINHKLMFAIDAVHPNDSSERLNLGMEYGFIDILFLRGGLYSNHNSASFMGGVGLNLGEITPIASDFRFDMAVSNYGLLGFVKQFTIVIGL</sequence>
<reference evidence="2" key="1">
    <citation type="submission" date="2018-05" db="EMBL/GenBank/DDBJ databases">
        <authorList>
            <person name="Lanie J.A."/>
            <person name="Ng W.-L."/>
            <person name="Kazmierczak K.M."/>
            <person name="Andrzejewski T.M."/>
            <person name="Davidsen T.M."/>
            <person name="Wayne K.J."/>
            <person name="Tettelin H."/>
            <person name="Glass J.I."/>
            <person name="Rusch D."/>
            <person name="Podicherti R."/>
            <person name="Tsui H.-C.T."/>
            <person name="Winkler M.E."/>
        </authorList>
    </citation>
    <scope>NUCLEOTIDE SEQUENCE</scope>
</reference>
<gene>
    <name evidence="2" type="ORF">METZ01_LOCUS12733</name>
</gene>
<proteinExistence type="predicted"/>
<evidence type="ECO:0000313" key="2">
    <source>
        <dbReference type="EMBL" id="SUZ59879.1"/>
    </source>
</evidence>
<dbReference type="Gene3D" id="2.40.160.60">
    <property type="entry name" value="Outer membrane protein transport protein (OMPP1/FadL/TodX)"/>
    <property type="match status" value="1"/>
</dbReference>
<protein>
    <recommendedName>
        <fullName evidence="1">Type IX secretion system protein PorV domain-containing protein</fullName>
    </recommendedName>
</protein>
<organism evidence="2">
    <name type="scientific">marine metagenome</name>
    <dbReference type="NCBI Taxonomy" id="408172"/>
    <lineage>
        <taxon>unclassified sequences</taxon>
        <taxon>metagenomes</taxon>
        <taxon>ecological metagenomes</taxon>
    </lineage>
</organism>
<evidence type="ECO:0000259" key="1">
    <source>
        <dbReference type="Pfam" id="PF19572"/>
    </source>
</evidence>
<dbReference type="EMBL" id="UINC01000705">
    <property type="protein sequence ID" value="SUZ59879.1"/>
    <property type="molecule type" value="Genomic_DNA"/>
</dbReference>
<feature type="domain" description="Type IX secretion system protein PorV" evidence="1">
    <location>
        <begin position="26"/>
        <end position="210"/>
    </location>
</feature>
<dbReference type="InterPro" id="IPR045741">
    <property type="entry name" value="PorV"/>
</dbReference>
<dbReference type="NCBIfam" id="NF033709">
    <property type="entry name" value="PorV_fam"/>
    <property type="match status" value="1"/>
</dbReference>
<accession>A0A381P0E2</accession>
<name>A0A381P0E2_9ZZZZ</name>